<reference evidence="1 2" key="1">
    <citation type="journal article" date="2014" name="PLoS Genet.">
        <title>Phylogenetically driven sequencing of extremely halophilic archaea reveals strategies for static and dynamic osmo-response.</title>
        <authorList>
            <person name="Becker E.A."/>
            <person name="Seitzer P.M."/>
            <person name="Tritt A."/>
            <person name="Larsen D."/>
            <person name="Krusor M."/>
            <person name="Yao A.I."/>
            <person name="Wu D."/>
            <person name="Madern D."/>
            <person name="Eisen J.A."/>
            <person name="Darling A.E."/>
            <person name="Facciotti M.T."/>
        </authorList>
    </citation>
    <scope>NUCLEOTIDE SEQUENCE [LARGE SCALE GENOMIC DNA]</scope>
    <source>
        <strain evidence="1 2">100A6</strain>
    </source>
</reference>
<dbReference type="Proteomes" id="UP000011566">
    <property type="component" value="Unassembled WGS sequence"/>
</dbReference>
<dbReference type="PANTHER" id="PTHR43649:SF12">
    <property type="entry name" value="DIACETYLCHITOBIOSE BINDING PROTEIN DASA"/>
    <property type="match status" value="1"/>
</dbReference>
<dbReference type="AlphaFoldDB" id="M0M0V2"/>
<accession>M0M0V2</accession>
<dbReference type="Gene3D" id="3.40.190.10">
    <property type="entry name" value="Periplasmic binding protein-like II"/>
    <property type="match status" value="2"/>
</dbReference>
<dbReference type="PATRIC" id="fig|1132509.6.peg.1747"/>
<dbReference type="PANTHER" id="PTHR43649">
    <property type="entry name" value="ARABINOSE-BINDING PROTEIN-RELATED"/>
    <property type="match status" value="1"/>
</dbReference>
<dbReference type="SUPFAM" id="SSF53850">
    <property type="entry name" value="Periplasmic binding protein-like II"/>
    <property type="match status" value="1"/>
</dbReference>
<organism evidence="1 2">
    <name type="scientific">Halococcus hamelinensis 100A6</name>
    <dbReference type="NCBI Taxonomy" id="1132509"/>
    <lineage>
        <taxon>Archaea</taxon>
        <taxon>Methanobacteriati</taxon>
        <taxon>Methanobacteriota</taxon>
        <taxon>Stenosarchaea group</taxon>
        <taxon>Halobacteria</taxon>
        <taxon>Halobacteriales</taxon>
        <taxon>Halococcaceae</taxon>
        <taxon>Halococcus</taxon>
    </lineage>
</organism>
<dbReference type="InterPro" id="IPR006311">
    <property type="entry name" value="TAT_signal"/>
</dbReference>
<dbReference type="Pfam" id="PF13416">
    <property type="entry name" value="SBP_bac_8"/>
    <property type="match status" value="1"/>
</dbReference>
<dbReference type="PROSITE" id="PS51318">
    <property type="entry name" value="TAT"/>
    <property type="match status" value="1"/>
</dbReference>
<dbReference type="InterPro" id="IPR050490">
    <property type="entry name" value="Bact_solute-bd_prot1"/>
</dbReference>
<keyword evidence="2" id="KW-1185">Reference proteome</keyword>
<dbReference type="eggNOG" id="arCOG00151">
    <property type="taxonomic scope" value="Archaea"/>
</dbReference>
<comment type="caution">
    <text evidence="1">The sequence shown here is derived from an EMBL/GenBank/DDBJ whole genome shotgun (WGS) entry which is preliminary data.</text>
</comment>
<name>M0M0V2_9EURY</name>
<dbReference type="PROSITE" id="PS51257">
    <property type="entry name" value="PROKAR_LIPOPROTEIN"/>
    <property type="match status" value="1"/>
</dbReference>
<evidence type="ECO:0000313" key="1">
    <source>
        <dbReference type="EMBL" id="EMA39023.1"/>
    </source>
</evidence>
<dbReference type="OrthoDB" id="30637at2157"/>
<sequence>MIEDTRRDRLTRRRFIQAAGTGAMLATAGCTSSALGSESNAVVYGDREDTADRYATVYNQQTDGTPVDFTLTDGRYRDIITKVKAGANVQPLLGLDIVRFAYFSELEVLRDITDLYDDLPYTDDFLGSVGEIFSMRDGARRGVPYWIDSSLYFYNKRLFRRAGLDPESPPATWAEFRQALEQLDSELDLQRPPLGAAFTTGLVGFLGYPFIWANGGRIVNDDETRVLFDERPSIEALEYWVDINDAGLMTDPLATNWEDWHNMFMNEQIPIMFTGGLGLSTVQQGNEDLFENRLGTALFPKPAGGTRTSFLGGDSLTITTSATDEELDVARDFVRWANTDQGMQTTLELGFLPGRKRGFEVGLATQEPYPRLLEAYQKTLENGNTPIYANYEEVDLIITNAWSRALSGSASPSQALRSAAREANTTVLDA</sequence>
<protein>
    <submittedName>
        <fullName evidence="1">Sugar ABC transporter periplasmic protein</fullName>
    </submittedName>
</protein>
<dbReference type="RefSeq" id="WP_007692557.1">
    <property type="nucleotide sequence ID" value="NZ_AOMB01000022.1"/>
</dbReference>
<proteinExistence type="predicted"/>
<gene>
    <name evidence="1" type="ORF">C447_07698</name>
</gene>
<dbReference type="EMBL" id="AOMB01000022">
    <property type="protein sequence ID" value="EMA39023.1"/>
    <property type="molecule type" value="Genomic_DNA"/>
</dbReference>
<evidence type="ECO:0000313" key="2">
    <source>
        <dbReference type="Proteomes" id="UP000011566"/>
    </source>
</evidence>
<dbReference type="InterPro" id="IPR006059">
    <property type="entry name" value="SBP"/>
</dbReference>